<evidence type="ECO:0000313" key="2">
    <source>
        <dbReference type="EMBL" id="CAE8589981.1"/>
    </source>
</evidence>
<comment type="caution">
    <text evidence="2">The sequence shown here is derived from an EMBL/GenBank/DDBJ whole genome shotgun (WGS) entry which is preliminary data.</text>
</comment>
<proteinExistence type="predicted"/>
<dbReference type="Proteomes" id="UP000654075">
    <property type="component" value="Unassembled WGS sequence"/>
</dbReference>
<gene>
    <name evidence="2" type="ORF">PGLA1383_LOCUS8710</name>
</gene>
<organism evidence="2 3">
    <name type="scientific">Polarella glacialis</name>
    <name type="common">Dinoflagellate</name>
    <dbReference type="NCBI Taxonomy" id="89957"/>
    <lineage>
        <taxon>Eukaryota</taxon>
        <taxon>Sar</taxon>
        <taxon>Alveolata</taxon>
        <taxon>Dinophyceae</taxon>
        <taxon>Suessiales</taxon>
        <taxon>Suessiaceae</taxon>
        <taxon>Polarella</taxon>
    </lineage>
</organism>
<evidence type="ECO:0000313" key="3">
    <source>
        <dbReference type="Proteomes" id="UP000654075"/>
    </source>
</evidence>
<feature type="region of interest" description="Disordered" evidence="1">
    <location>
        <begin position="1"/>
        <end position="35"/>
    </location>
</feature>
<sequence length="121" mass="12615">MPGPYPVQMPQARQMPAGVPTFGAYGEPSSARPSQTMPVMSYRAMPGNPSLVAEVVQRPGSGCHSTPVPQVVPAVTINLQGQAAGATLPAPLRSHLVSRQSSTASQVPGFQAWAGQQVVRQ</sequence>
<feature type="non-terminal residue" evidence="2">
    <location>
        <position position="121"/>
    </location>
</feature>
<dbReference type="EMBL" id="CAJNNV010004008">
    <property type="protein sequence ID" value="CAE8589981.1"/>
    <property type="molecule type" value="Genomic_DNA"/>
</dbReference>
<name>A0A813DMT5_POLGL</name>
<protein>
    <submittedName>
        <fullName evidence="2">Uncharacterized protein</fullName>
    </submittedName>
</protein>
<dbReference type="AlphaFoldDB" id="A0A813DMT5"/>
<reference evidence="2" key="1">
    <citation type="submission" date="2021-02" db="EMBL/GenBank/DDBJ databases">
        <authorList>
            <person name="Dougan E. K."/>
            <person name="Rhodes N."/>
            <person name="Thang M."/>
            <person name="Chan C."/>
        </authorList>
    </citation>
    <scope>NUCLEOTIDE SEQUENCE</scope>
</reference>
<evidence type="ECO:0000256" key="1">
    <source>
        <dbReference type="SAM" id="MobiDB-lite"/>
    </source>
</evidence>
<accession>A0A813DMT5</accession>
<keyword evidence="3" id="KW-1185">Reference proteome</keyword>